<keyword evidence="8" id="KW-0449">Lipoprotein</keyword>
<evidence type="ECO:0000256" key="1">
    <source>
        <dbReference type="ARBA" id="ARBA00002841"/>
    </source>
</evidence>
<protein>
    <recommendedName>
        <fullName evidence="10">PBP domain-containing protein</fullName>
    </recommendedName>
</protein>
<comment type="subunit">
    <text evidence="4">The complex is composed of two ATP-binding proteins (PstB), two transmembrane proteins (PstC and PstA) and a solute-binding protein (PstS).</text>
</comment>
<keyword evidence="5" id="KW-0813">Transport</keyword>
<evidence type="ECO:0000256" key="5">
    <source>
        <dbReference type="ARBA" id="ARBA00022592"/>
    </source>
</evidence>
<comment type="subcellular location">
    <subcellularLocation>
        <location evidence="2">Cell membrane</location>
        <topology evidence="2">Lipid-anchor</topology>
    </subcellularLocation>
</comment>
<evidence type="ECO:0000256" key="9">
    <source>
        <dbReference type="SAM" id="Phobius"/>
    </source>
</evidence>
<comment type="similarity">
    <text evidence="3">Belongs to the PstS family.</text>
</comment>
<sequence length="385" mass="42419">MGVKIVYFIFFTGLIVSGGFFGIVVATLAGEPTFYIPFIVVTGASVIAFMFLAFFTAIKKRTMTISAAVFSCLAAIALVGNWGYNAYIDSLKMVTNRGVDLYDYQPFEEGTKVATLENESSFHIEDELPMMDGATALYPVYAAFAQALYPEKEYDPYEYQSEVASTQTDVAYERLINGDTDVIFVAGPSESQVMHSERVNRELNLTPIGREAFVFFVNSENPVDSLTVEEIQGIYSGEITNWSEVGGEDESIRAFQRSADSGSQTALENLMGSTPLMDPPTEDVASGMGGIISDTADYHNYSNAIGYSFRYFSTEMVQNGDIKHIEIEGVYPDKDSIRNETYPIAAEFYAVTAGSDNPHVDDLIDWVLTSEGQELIEKSGYVPIN</sequence>
<evidence type="ECO:0000256" key="7">
    <source>
        <dbReference type="ARBA" id="ARBA00023139"/>
    </source>
</evidence>
<evidence type="ECO:0000313" key="11">
    <source>
        <dbReference type="EMBL" id="PYZ92444.1"/>
    </source>
</evidence>
<keyword evidence="9" id="KW-0472">Membrane</keyword>
<proteinExistence type="inferred from homology"/>
<keyword evidence="12" id="KW-1185">Reference proteome</keyword>
<feature type="transmembrane region" description="Helical" evidence="9">
    <location>
        <begin position="65"/>
        <end position="84"/>
    </location>
</feature>
<dbReference type="InterPro" id="IPR024370">
    <property type="entry name" value="PBP_domain"/>
</dbReference>
<keyword evidence="9" id="KW-0812">Transmembrane</keyword>
<reference evidence="11 12" key="1">
    <citation type="submission" date="2017-10" db="EMBL/GenBank/DDBJ databases">
        <title>Bacillus sp. nov., a halophilic bacterium isolated from a Keqin Lake.</title>
        <authorList>
            <person name="Wang H."/>
        </authorList>
    </citation>
    <scope>NUCLEOTIDE SEQUENCE [LARGE SCALE GENOMIC DNA]</scope>
    <source>
        <strain evidence="11 12">KQ-12</strain>
    </source>
</reference>
<dbReference type="Pfam" id="PF12849">
    <property type="entry name" value="PBP_like_2"/>
    <property type="match status" value="1"/>
</dbReference>
<organism evidence="11 12">
    <name type="scientific">Salipaludibacillus keqinensis</name>
    <dbReference type="NCBI Taxonomy" id="2045207"/>
    <lineage>
        <taxon>Bacteria</taxon>
        <taxon>Bacillati</taxon>
        <taxon>Bacillota</taxon>
        <taxon>Bacilli</taxon>
        <taxon>Bacillales</taxon>
        <taxon>Bacillaceae</taxon>
    </lineage>
</organism>
<comment type="caution">
    <text evidence="11">The sequence shown here is derived from an EMBL/GenBank/DDBJ whole genome shotgun (WGS) entry which is preliminary data.</text>
</comment>
<keyword evidence="9" id="KW-1133">Transmembrane helix</keyword>
<evidence type="ECO:0000256" key="4">
    <source>
        <dbReference type="ARBA" id="ARBA00011529"/>
    </source>
</evidence>
<accession>A0A323TE78</accession>
<dbReference type="PANTHER" id="PTHR30570">
    <property type="entry name" value="PERIPLASMIC PHOSPHATE BINDING COMPONENT OF PHOSPHATE ABC TRANSPORTER"/>
    <property type="match status" value="1"/>
</dbReference>
<evidence type="ECO:0000256" key="6">
    <source>
        <dbReference type="ARBA" id="ARBA00022729"/>
    </source>
</evidence>
<evidence type="ECO:0000259" key="10">
    <source>
        <dbReference type="Pfam" id="PF12849"/>
    </source>
</evidence>
<dbReference type="SUPFAM" id="SSF53850">
    <property type="entry name" value="Periplasmic binding protein-like II"/>
    <property type="match status" value="1"/>
</dbReference>
<name>A0A323TE78_9BACI</name>
<dbReference type="EMBL" id="PDOD01000004">
    <property type="protein sequence ID" value="PYZ92444.1"/>
    <property type="molecule type" value="Genomic_DNA"/>
</dbReference>
<evidence type="ECO:0000256" key="3">
    <source>
        <dbReference type="ARBA" id="ARBA00008725"/>
    </source>
</evidence>
<feature type="domain" description="PBP" evidence="10">
    <location>
        <begin position="132"/>
        <end position="370"/>
    </location>
</feature>
<evidence type="ECO:0000256" key="2">
    <source>
        <dbReference type="ARBA" id="ARBA00004193"/>
    </source>
</evidence>
<keyword evidence="6" id="KW-0732">Signal</keyword>
<dbReference type="Proteomes" id="UP000248214">
    <property type="component" value="Unassembled WGS sequence"/>
</dbReference>
<dbReference type="GO" id="GO:0005886">
    <property type="term" value="C:plasma membrane"/>
    <property type="evidence" value="ECO:0007669"/>
    <property type="project" value="UniProtKB-SubCell"/>
</dbReference>
<dbReference type="GO" id="GO:0006817">
    <property type="term" value="P:phosphate ion transport"/>
    <property type="evidence" value="ECO:0007669"/>
    <property type="project" value="UniProtKB-KW"/>
</dbReference>
<dbReference type="Gene3D" id="3.40.190.10">
    <property type="entry name" value="Periplasmic binding protein-like II"/>
    <property type="match status" value="2"/>
</dbReference>
<feature type="transmembrane region" description="Helical" evidence="9">
    <location>
        <begin position="34"/>
        <end position="58"/>
    </location>
</feature>
<evidence type="ECO:0000256" key="8">
    <source>
        <dbReference type="ARBA" id="ARBA00023288"/>
    </source>
</evidence>
<comment type="function">
    <text evidence="1">Part of the ABC transporter complex PstSACB involved in phosphate import.</text>
</comment>
<dbReference type="InterPro" id="IPR050811">
    <property type="entry name" value="Phosphate_ABC_transporter"/>
</dbReference>
<keyword evidence="5" id="KW-0592">Phosphate transport</keyword>
<gene>
    <name evidence="11" type="ORF">CR194_15355</name>
</gene>
<dbReference type="PANTHER" id="PTHR30570:SF1">
    <property type="entry name" value="PHOSPHATE-BINDING PROTEIN PSTS"/>
    <property type="match status" value="1"/>
</dbReference>
<evidence type="ECO:0000313" key="12">
    <source>
        <dbReference type="Proteomes" id="UP000248214"/>
    </source>
</evidence>
<dbReference type="OrthoDB" id="9790048at2"/>
<keyword evidence="7" id="KW-0564">Palmitate</keyword>
<feature type="transmembrane region" description="Helical" evidence="9">
    <location>
        <begin position="7"/>
        <end position="28"/>
    </location>
</feature>
<dbReference type="AlphaFoldDB" id="A0A323TE78"/>